<feature type="compositionally biased region" description="Low complexity" evidence="1">
    <location>
        <begin position="226"/>
        <end position="238"/>
    </location>
</feature>
<keyword evidence="2" id="KW-0472">Membrane</keyword>
<feature type="transmembrane region" description="Helical" evidence="2">
    <location>
        <begin position="81"/>
        <end position="99"/>
    </location>
</feature>
<reference evidence="3 4" key="1">
    <citation type="submission" date="2014-12" db="EMBL/GenBank/DDBJ databases">
        <title>Comparative genomics of the lactic acid bacteria isolated from the honey bee gut.</title>
        <authorList>
            <person name="Ellegaard K.M."/>
            <person name="Tamarit D."/>
            <person name="Javelind E."/>
            <person name="Olofsson T."/>
            <person name="Andersson S.G."/>
            <person name="Vasquez A."/>
        </authorList>
    </citation>
    <scope>NUCLEOTIDE SEQUENCE [LARGE SCALE GENOMIC DNA]</scope>
    <source>
        <strain evidence="3 4">Bin2</strain>
    </source>
</reference>
<protein>
    <submittedName>
        <fullName evidence="3">Signal transduction histidine kinase, LytS</fullName>
    </submittedName>
</protein>
<organism evidence="3 4">
    <name type="scientific">Bifidobacterium asteroides</name>
    <dbReference type="NCBI Taxonomy" id="1684"/>
    <lineage>
        <taxon>Bacteria</taxon>
        <taxon>Bacillati</taxon>
        <taxon>Actinomycetota</taxon>
        <taxon>Actinomycetes</taxon>
        <taxon>Bifidobacteriales</taxon>
        <taxon>Bifidobacteriaceae</taxon>
        <taxon>Bifidobacterium</taxon>
    </lineage>
</organism>
<dbReference type="EMBL" id="JWME01000013">
    <property type="protein sequence ID" value="KJY49437.1"/>
    <property type="molecule type" value="Genomic_DNA"/>
</dbReference>
<evidence type="ECO:0000313" key="3">
    <source>
        <dbReference type="EMBL" id="KJY49437.1"/>
    </source>
</evidence>
<evidence type="ECO:0000256" key="1">
    <source>
        <dbReference type="SAM" id="MobiDB-lite"/>
    </source>
</evidence>
<dbReference type="Gene3D" id="1.10.1760.20">
    <property type="match status" value="1"/>
</dbReference>
<keyword evidence="3" id="KW-0418">Kinase</keyword>
<feature type="compositionally biased region" description="Acidic residues" evidence="1">
    <location>
        <begin position="202"/>
        <end position="220"/>
    </location>
</feature>
<feature type="transmembrane region" description="Helical" evidence="2">
    <location>
        <begin position="51"/>
        <end position="75"/>
    </location>
</feature>
<feature type="transmembrane region" description="Helical" evidence="2">
    <location>
        <begin position="111"/>
        <end position="136"/>
    </location>
</feature>
<gene>
    <name evidence="3" type="ORF">JF69_15340</name>
</gene>
<evidence type="ECO:0000256" key="2">
    <source>
        <dbReference type="SAM" id="Phobius"/>
    </source>
</evidence>
<dbReference type="GO" id="GO:0022857">
    <property type="term" value="F:transmembrane transporter activity"/>
    <property type="evidence" value="ECO:0007669"/>
    <property type="project" value="InterPro"/>
</dbReference>
<dbReference type="InterPro" id="IPR024529">
    <property type="entry name" value="ECF_trnsprt_substrate-spec"/>
</dbReference>
<dbReference type="Proteomes" id="UP000033648">
    <property type="component" value="Unassembled WGS sequence"/>
</dbReference>
<name>A0A0F4KS09_9BIFI</name>
<comment type="caution">
    <text evidence="3">The sequence shown here is derived from an EMBL/GenBank/DDBJ whole genome shotgun (WGS) entry which is preliminary data.</text>
</comment>
<feature type="transmembrane region" description="Helical" evidence="2">
    <location>
        <begin position="20"/>
        <end position="39"/>
    </location>
</feature>
<dbReference type="PATRIC" id="fig|1684.4.peg.1651"/>
<keyword evidence="2" id="KW-0812">Transmembrane</keyword>
<evidence type="ECO:0000313" key="4">
    <source>
        <dbReference type="Proteomes" id="UP000033648"/>
    </source>
</evidence>
<accession>A0A0F4KS09</accession>
<dbReference type="Pfam" id="PF12822">
    <property type="entry name" value="ECF_trnsprt"/>
    <property type="match status" value="1"/>
</dbReference>
<feature type="compositionally biased region" description="Basic and acidic residues" evidence="1">
    <location>
        <begin position="255"/>
        <end position="265"/>
    </location>
</feature>
<keyword evidence="3" id="KW-0808">Transferase</keyword>
<dbReference type="GO" id="GO:0016301">
    <property type="term" value="F:kinase activity"/>
    <property type="evidence" value="ECO:0007669"/>
    <property type="project" value="UniProtKB-KW"/>
</dbReference>
<sequence length="265" mass="28024">MSARSLWRGITAQFSTKSLVLIPIAVGINLIGGTLSSTLKLPLFLDMIGTTVIACLSGPWVAALCGLLTNIFLALVANPVYLPYALSSVLCGLVIGYMVKAGLFKRIWGAILVWLACALVNTVTASLITVLVYGGATGVNGTSVLTAALVVAVKNIVISVLSSSMLENLIDKGITVLIAYVIVRRIPKRFLSQYALDGSDDQADLDDLDDLDEDEDEDEREAVGASSQKSSVQPVKVDVAAESDRGSSTGAPANLDHDRAQRSER</sequence>
<dbReference type="AlphaFoldDB" id="A0A0F4KS09"/>
<feature type="region of interest" description="Disordered" evidence="1">
    <location>
        <begin position="202"/>
        <end position="265"/>
    </location>
</feature>
<dbReference type="OrthoDB" id="7628974at2"/>
<proteinExistence type="predicted"/>
<keyword evidence="2" id="KW-1133">Transmembrane helix</keyword>